<organism evidence="1 2">
    <name type="scientific">Petrolisthes manimaculis</name>
    <dbReference type="NCBI Taxonomy" id="1843537"/>
    <lineage>
        <taxon>Eukaryota</taxon>
        <taxon>Metazoa</taxon>
        <taxon>Ecdysozoa</taxon>
        <taxon>Arthropoda</taxon>
        <taxon>Crustacea</taxon>
        <taxon>Multicrustacea</taxon>
        <taxon>Malacostraca</taxon>
        <taxon>Eumalacostraca</taxon>
        <taxon>Eucarida</taxon>
        <taxon>Decapoda</taxon>
        <taxon>Pleocyemata</taxon>
        <taxon>Anomura</taxon>
        <taxon>Galatheoidea</taxon>
        <taxon>Porcellanidae</taxon>
        <taxon>Petrolisthes</taxon>
    </lineage>
</organism>
<reference evidence="1" key="1">
    <citation type="submission" date="2023-11" db="EMBL/GenBank/DDBJ databases">
        <title>Genome assemblies of two species of porcelain crab, Petrolisthes cinctipes and Petrolisthes manimaculis (Anomura: Porcellanidae).</title>
        <authorList>
            <person name="Angst P."/>
        </authorList>
    </citation>
    <scope>NUCLEOTIDE SEQUENCE</scope>
    <source>
        <strain evidence="1">PB745_02</strain>
        <tissue evidence="1">Gill</tissue>
    </source>
</reference>
<evidence type="ECO:0000313" key="2">
    <source>
        <dbReference type="Proteomes" id="UP001292094"/>
    </source>
</evidence>
<sequence length="71" mass="7949">MTTDWEQIREQLLTPDTLRLQRLSGVTNLMESLSESLLQSQNQGASSLTCPSCKVLKERVKDSIAVVVKFP</sequence>
<keyword evidence="2" id="KW-1185">Reference proteome</keyword>
<evidence type="ECO:0000313" key="1">
    <source>
        <dbReference type="EMBL" id="KAK4294415.1"/>
    </source>
</evidence>
<proteinExistence type="predicted"/>
<name>A0AAE1NSJ8_9EUCA</name>
<gene>
    <name evidence="1" type="ORF">Pmani_032956</name>
</gene>
<dbReference type="AlphaFoldDB" id="A0AAE1NSJ8"/>
<protein>
    <submittedName>
        <fullName evidence="1">Uncharacterized protein</fullName>
    </submittedName>
</protein>
<dbReference type="Proteomes" id="UP001292094">
    <property type="component" value="Unassembled WGS sequence"/>
</dbReference>
<comment type="caution">
    <text evidence="1">The sequence shown here is derived from an EMBL/GenBank/DDBJ whole genome shotgun (WGS) entry which is preliminary data.</text>
</comment>
<accession>A0AAE1NSJ8</accession>
<dbReference type="EMBL" id="JAWZYT010004296">
    <property type="protein sequence ID" value="KAK4294415.1"/>
    <property type="molecule type" value="Genomic_DNA"/>
</dbReference>